<sequence length="95" mass="10818">MSVDRRSKPRCPSCGREDLVEASRHRTSEGMLSYLRCSCGRWLVVRSATLLATAMPGWWEPASARERAPWRRRARAQSVLDDGSESQARETRGRL</sequence>
<name>A0AAC9LDC2_9PSEU</name>
<dbReference type="KEGG" id="acad:UA74_13705"/>
<evidence type="ECO:0000313" key="2">
    <source>
        <dbReference type="EMBL" id="APU14799.1"/>
    </source>
</evidence>
<evidence type="ECO:0000313" key="3">
    <source>
        <dbReference type="Proteomes" id="UP000185511"/>
    </source>
</evidence>
<organism evidence="2 3">
    <name type="scientific">Actinoalloteichus fjordicus</name>
    <dbReference type="NCBI Taxonomy" id="1612552"/>
    <lineage>
        <taxon>Bacteria</taxon>
        <taxon>Bacillati</taxon>
        <taxon>Actinomycetota</taxon>
        <taxon>Actinomycetes</taxon>
        <taxon>Pseudonocardiales</taxon>
        <taxon>Pseudonocardiaceae</taxon>
        <taxon>Actinoalloteichus</taxon>
    </lineage>
</organism>
<reference evidence="3" key="1">
    <citation type="submission" date="2016-06" db="EMBL/GenBank/DDBJ databases">
        <title>Complete genome sequence of Actinoalloteichus fjordicus DSM 46855 (=ADI127-17), type strain of the new species Actinoalloteichus fjordicus.</title>
        <authorList>
            <person name="Ruckert C."/>
            <person name="Nouioui I."/>
            <person name="Willmese J."/>
            <person name="van Wezel G."/>
            <person name="Klenk H.-P."/>
            <person name="Kalinowski J."/>
            <person name="Zotchev S.B."/>
        </authorList>
    </citation>
    <scope>NUCLEOTIDE SEQUENCE [LARGE SCALE GENOMIC DNA]</scope>
    <source>
        <strain evidence="3">ADI127-7</strain>
    </source>
</reference>
<proteinExistence type="predicted"/>
<dbReference type="RefSeq" id="WP_075740596.1">
    <property type="nucleotide sequence ID" value="NZ_CP016076.1"/>
</dbReference>
<dbReference type="AlphaFoldDB" id="A0AAC9LDC2"/>
<keyword evidence="3" id="KW-1185">Reference proteome</keyword>
<dbReference type="EMBL" id="CP016076">
    <property type="protein sequence ID" value="APU14799.1"/>
    <property type="molecule type" value="Genomic_DNA"/>
</dbReference>
<protein>
    <submittedName>
        <fullName evidence="2">Uncharacterized protein</fullName>
    </submittedName>
</protein>
<feature type="region of interest" description="Disordered" evidence="1">
    <location>
        <begin position="63"/>
        <end position="95"/>
    </location>
</feature>
<accession>A0AAC9LDC2</accession>
<evidence type="ECO:0000256" key="1">
    <source>
        <dbReference type="SAM" id="MobiDB-lite"/>
    </source>
</evidence>
<dbReference type="Proteomes" id="UP000185511">
    <property type="component" value="Chromosome"/>
</dbReference>
<gene>
    <name evidence="2" type="ORF">UA74_13705</name>
</gene>